<organism evidence="2 3">
    <name type="scientific">Colwellia asteriadis</name>
    <dbReference type="NCBI Taxonomy" id="517723"/>
    <lineage>
        <taxon>Bacteria</taxon>
        <taxon>Pseudomonadati</taxon>
        <taxon>Pseudomonadota</taxon>
        <taxon>Gammaproteobacteria</taxon>
        <taxon>Alteromonadales</taxon>
        <taxon>Colwelliaceae</taxon>
        <taxon>Colwellia</taxon>
    </lineage>
</organism>
<evidence type="ECO:0000313" key="3">
    <source>
        <dbReference type="Proteomes" id="UP001500021"/>
    </source>
</evidence>
<sequence>MINTETVTTDSRPPKKPLKLGKYFRKVETNYEDIIGFQDKFFSTDGRYTSLMMTGSIKDSDHWANGAMAMTLFFCLLLAQFAMFMAGGTWAVFYPGYDMFNWPIEYYVQILLVTFAIIQFKKSKKNKCLLSSVTVKLVMLIFLLLVVVLSW</sequence>
<keyword evidence="1" id="KW-1133">Transmembrane helix</keyword>
<evidence type="ECO:0000256" key="1">
    <source>
        <dbReference type="SAM" id="Phobius"/>
    </source>
</evidence>
<protein>
    <submittedName>
        <fullName evidence="2">Uncharacterized protein</fullName>
    </submittedName>
</protein>
<feature type="transmembrane region" description="Helical" evidence="1">
    <location>
        <begin position="67"/>
        <end position="93"/>
    </location>
</feature>
<accession>A0ABP3WKD8</accession>
<proteinExistence type="predicted"/>
<feature type="transmembrane region" description="Helical" evidence="1">
    <location>
        <begin position="130"/>
        <end position="149"/>
    </location>
</feature>
<keyword evidence="1" id="KW-0472">Membrane</keyword>
<keyword evidence="3" id="KW-1185">Reference proteome</keyword>
<keyword evidence="1" id="KW-0812">Transmembrane</keyword>
<name>A0ABP3WKD8_9GAMM</name>
<feature type="transmembrane region" description="Helical" evidence="1">
    <location>
        <begin position="99"/>
        <end position="118"/>
    </location>
</feature>
<reference evidence="3" key="1">
    <citation type="journal article" date="2019" name="Int. J. Syst. Evol. Microbiol.">
        <title>The Global Catalogue of Microorganisms (GCM) 10K type strain sequencing project: providing services to taxonomists for standard genome sequencing and annotation.</title>
        <authorList>
            <consortium name="The Broad Institute Genomics Platform"/>
            <consortium name="The Broad Institute Genome Sequencing Center for Infectious Disease"/>
            <person name="Wu L."/>
            <person name="Ma J."/>
        </authorList>
    </citation>
    <scope>NUCLEOTIDE SEQUENCE [LARGE SCALE GENOMIC DNA]</scope>
    <source>
        <strain evidence="3">JCM 15608</strain>
    </source>
</reference>
<comment type="caution">
    <text evidence="2">The sequence shown here is derived from an EMBL/GenBank/DDBJ whole genome shotgun (WGS) entry which is preliminary data.</text>
</comment>
<gene>
    <name evidence="2" type="ORF">GCM10009111_25800</name>
</gene>
<dbReference type="EMBL" id="BAAAFA010000009">
    <property type="protein sequence ID" value="GAA0820406.1"/>
    <property type="molecule type" value="Genomic_DNA"/>
</dbReference>
<evidence type="ECO:0000313" key="2">
    <source>
        <dbReference type="EMBL" id="GAA0820406.1"/>
    </source>
</evidence>
<dbReference type="Proteomes" id="UP001500021">
    <property type="component" value="Unassembled WGS sequence"/>
</dbReference>
<dbReference type="RefSeq" id="WP_343817961.1">
    <property type="nucleotide sequence ID" value="NZ_BAAAFA010000009.1"/>
</dbReference>